<protein>
    <submittedName>
        <fullName evidence="1">Uncharacterized protein</fullName>
    </submittedName>
</protein>
<dbReference type="AlphaFoldDB" id="A0A9P7ZMT8"/>
<comment type="caution">
    <text evidence="1">The sequence shown here is derived from an EMBL/GenBank/DDBJ whole genome shotgun (WGS) entry which is preliminary data.</text>
</comment>
<dbReference type="OrthoDB" id="5231790at2759"/>
<dbReference type="EMBL" id="MU251253">
    <property type="protein sequence ID" value="KAG9254597.1"/>
    <property type="molecule type" value="Genomic_DNA"/>
</dbReference>
<name>A0A9P7ZMT8_9HYPO</name>
<keyword evidence="2" id="KW-1185">Reference proteome</keyword>
<sequence>MHDVVLGAIDTVGCIAVGFPAANTCVTQRGLFIAYSLQTEEAWRRTKRRQKHTTAGIRWSSPTQLLISPLAA</sequence>
<dbReference type="RefSeq" id="XP_046118521.1">
    <property type="nucleotide sequence ID" value="XM_046263411.1"/>
</dbReference>
<evidence type="ECO:0000313" key="2">
    <source>
        <dbReference type="Proteomes" id="UP000887229"/>
    </source>
</evidence>
<dbReference type="Proteomes" id="UP000887229">
    <property type="component" value="Unassembled WGS sequence"/>
</dbReference>
<organism evidence="1 2">
    <name type="scientific">Emericellopsis atlantica</name>
    <dbReference type="NCBI Taxonomy" id="2614577"/>
    <lineage>
        <taxon>Eukaryota</taxon>
        <taxon>Fungi</taxon>
        <taxon>Dikarya</taxon>
        <taxon>Ascomycota</taxon>
        <taxon>Pezizomycotina</taxon>
        <taxon>Sordariomycetes</taxon>
        <taxon>Hypocreomycetidae</taxon>
        <taxon>Hypocreales</taxon>
        <taxon>Bionectriaceae</taxon>
        <taxon>Emericellopsis</taxon>
    </lineage>
</organism>
<dbReference type="GeneID" id="70294314"/>
<proteinExistence type="predicted"/>
<accession>A0A9P7ZMT8</accession>
<evidence type="ECO:0000313" key="1">
    <source>
        <dbReference type="EMBL" id="KAG9254597.1"/>
    </source>
</evidence>
<gene>
    <name evidence="1" type="ORF">F5Z01DRAFT_654301</name>
</gene>
<reference evidence="1" key="1">
    <citation type="journal article" date="2021" name="IMA Fungus">
        <title>Genomic characterization of three marine fungi, including Emericellopsis atlantica sp. nov. with signatures of a generalist lifestyle and marine biomass degradation.</title>
        <authorList>
            <person name="Hagestad O.C."/>
            <person name="Hou L."/>
            <person name="Andersen J.H."/>
            <person name="Hansen E.H."/>
            <person name="Altermark B."/>
            <person name="Li C."/>
            <person name="Kuhnert E."/>
            <person name="Cox R.J."/>
            <person name="Crous P.W."/>
            <person name="Spatafora J.W."/>
            <person name="Lail K."/>
            <person name="Amirebrahimi M."/>
            <person name="Lipzen A."/>
            <person name="Pangilinan J."/>
            <person name="Andreopoulos W."/>
            <person name="Hayes R.D."/>
            <person name="Ng V."/>
            <person name="Grigoriev I.V."/>
            <person name="Jackson S.A."/>
            <person name="Sutton T.D.S."/>
            <person name="Dobson A.D.W."/>
            <person name="Rama T."/>
        </authorList>
    </citation>
    <scope>NUCLEOTIDE SEQUENCE</scope>
    <source>
        <strain evidence="1">TS7</strain>
    </source>
</reference>